<protein>
    <submittedName>
        <fullName evidence="4">3-oxoacyl-[acyl-carrier protein] reductase</fullName>
    </submittedName>
</protein>
<sequence>MDLRLQGKRALVTGSSIGLGEAIARALAAEGVAVAIHGRQPERTFAVAAEIEALGGRTAVVLGDLTVEHEAHSVANSAIKQLGGIDILVNNAGGPGDRLFWEETQIRAWTESYERNVLAAVRLINHLLPSMRQSGWGRIVNVSSVAGVMPQPTGPEYGASKAAINNLSLSLTKALGASGVTVNTVSPGMILTPKLEKVLRQMATTNGWVASGASWEEIERVFLKVSQVPLGRIGRVEEVAHAVVFLCSSLASYITGADLRIDGGVVPAL</sequence>
<dbReference type="OrthoDB" id="9793325at2"/>
<gene>
    <name evidence="4" type="ORF">SAMN05444169_4890</name>
</gene>
<organism evidence="4 5">
    <name type="scientific">Bradyrhizobium erythrophlei</name>
    <dbReference type="NCBI Taxonomy" id="1437360"/>
    <lineage>
        <taxon>Bacteria</taxon>
        <taxon>Pseudomonadati</taxon>
        <taxon>Pseudomonadota</taxon>
        <taxon>Alphaproteobacteria</taxon>
        <taxon>Hyphomicrobiales</taxon>
        <taxon>Nitrobacteraceae</taxon>
        <taxon>Bradyrhizobium</taxon>
    </lineage>
</organism>
<evidence type="ECO:0000259" key="3">
    <source>
        <dbReference type="SMART" id="SM00822"/>
    </source>
</evidence>
<evidence type="ECO:0000313" key="4">
    <source>
        <dbReference type="EMBL" id="SHG93984.1"/>
    </source>
</evidence>
<dbReference type="SUPFAM" id="SSF51735">
    <property type="entry name" value="NAD(P)-binding Rossmann-fold domains"/>
    <property type="match status" value="1"/>
</dbReference>
<dbReference type="InterPro" id="IPR036291">
    <property type="entry name" value="NAD(P)-bd_dom_sf"/>
</dbReference>
<accession>A0A1M5NWL3</accession>
<dbReference type="InterPro" id="IPR057326">
    <property type="entry name" value="KR_dom"/>
</dbReference>
<reference evidence="4 5" key="1">
    <citation type="submission" date="2016-11" db="EMBL/GenBank/DDBJ databases">
        <authorList>
            <person name="Jaros S."/>
            <person name="Januszkiewicz K."/>
            <person name="Wedrychowicz H."/>
        </authorList>
    </citation>
    <scope>NUCLEOTIDE SEQUENCE [LARGE SCALE GENOMIC DNA]</scope>
    <source>
        <strain evidence="4 5">GAS242</strain>
    </source>
</reference>
<dbReference type="Pfam" id="PF00106">
    <property type="entry name" value="adh_short"/>
    <property type="match status" value="1"/>
</dbReference>
<name>A0A1M5NWL3_9BRAD</name>
<dbReference type="EMBL" id="LT670818">
    <property type="protein sequence ID" value="SHG93984.1"/>
    <property type="molecule type" value="Genomic_DNA"/>
</dbReference>
<dbReference type="SMART" id="SM00822">
    <property type="entry name" value="PKS_KR"/>
    <property type="match status" value="1"/>
</dbReference>
<dbReference type="PRINTS" id="PR00081">
    <property type="entry name" value="GDHRDH"/>
</dbReference>
<dbReference type="InterPro" id="IPR002347">
    <property type="entry name" value="SDR_fam"/>
</dbReference>
<dbReference type="InterPro" id="IPR050259">
    <property type="entry name" value="SDR"/>
</dbReference>
<evidence type="ECO:0000313" key="5">
    <source>
        <dbReference type="Proteomes" id="UP000190675"/>
    </source>
</evidence>
<dbReference type="Proteomes" id="UP000190675">
    <property type="component" value="Chromosome I"/>
</dbReference>
<evidence type="ECO:0000256" key="1">
    <source>
        <dbReference type="ARBA" id="ARBA00006484"/>
    </source>
</evidence>
<dbReference type="RefSeq" id="WP_079568149.1">
    <property type="nucleotide sequence ID" value="NZ_LT670818.1"/>
</dbReference>
<dbReference type="Gene3D" id="3.40.50.720">
    <property type="entry name" value="NAD(P)-binding Rossmann-like Domain"/>
    <property type="match status" value="1"/>
</dbReference>
<dbReference type="PRINTS" id="PR00080">
    <property type="entry name" value="SDRFAMILY"/>
</dbReference>
<dbReference type="PANTHER" id="PTHR42879:SF6">
    <property type="entry name" value="NADPH-DEPENDENT REDUCTASE BACG"/>
    <property type="match status" value="1"/>
</dbReference>
<comment type="similarity">
    <text evidence="1 2">Belongs to the short-chain dehydrogenases/reductases (SDR) family.</text>
</comment>
<evidence type="ECO:0000256" key="2">
    <source>
        <dbReference type="RuleBase" id="RU000363"/>
    </source>
</evidence>
<dbReference type="FunFam" id="3.40.50.720:FF:000084">
    <property type="entry name" value="Short-chain dehydrogenase reductase"/>
    <property type="match status" value="1"/>
</dbReference>
<proteinExistence type="inferred from homology"/>
<dbReference type="AlphaFoldDB" id="A0A1M5NWL3"/>
<dbReference type="PANTHER" id="PTHR42879">
    <property type="entry name" value="3-OXOACYL-(ACYL-CARRIER-PROTEIN) REDUCTASE"/>
    <property type="match status" value="1"/>
</dbReference>
<feature type="domain" description="Ketoreductase" evidence="3">
    <location>
        <begin position="8"/>
        <end position="188"/>
    </location>
</feature>